<sequence>MKLRITLVAALSAVGIQLTVPAANQPNIILIMADDMGYSDIGCYGGEIDTPNIDRLAAEGMRFRQFYNNAKCTTTRASLMSGLYPQLDKKGKPFLSDDMLTLPQAMKLAGYRTILSGKWHLGNSSGHLPIDRGFDESYGLFDGCCNFFDPARPIPTSKKKKVRWFGRNRTRITEFPADFYATDAFTDHALNEIRQAVAADQPYFLHLAYTAPHFPLHAKPVDIEKYKGRYAAGWAALRKERHQRMIELGIIAPDVKLSDADPEATAWTGRAEDQRLMEVYAAMIDCMDQNIGRVLSLLDETGTAENTVIFFLSDNGASAEDYDADYVKGAEIGSVDSYRVVHPSWANAQNTPFRKFKLNGHEGGICTPFIVRWPGNVQAGSWNDSVAHIIDIEPTLMKLAGLDPNTDVPAGKRPLEGEVFLAAFSGERIERSKPFFMEFKGNRAVRDGDWKAAYFNKTKKWELFNLAQDRSECVDLAADYPEKLKALTGAWDQWAEKHGRTGKKK</sequence>
<accession>A0ABU5MS45</accession>
<dbReference type="InterPro" id="IPR017850">
    <property type="entry name" value="Alkaline_phosphatase_core_sf"/>
</dbReference>
<dbReference type="Pfam" id="PF00884">
    <property type="entry name" value="Sulfatase"/>
    <property type="match status" value="1"/>
</dbReference>
<evidence type="ECO:0000256" key="4">
    <source>
        <dbReference type="ARBA" id="ARBA00022837"/>
    </source>
</evidence>
<evidence type="ECO:0000256" key="2">
    <source>
        <dbReference type="ARBA" id="ARBA00022723"/>
    </source>
</evidence>
<protein>
    <submittedName>
        <fullName evidence="7">Arylsulfatase</fullName>
        <ecNumber evidence="7">3.1.6.-</ecNumber>
    </submittedName>
</protein>
<dbReference type="Gene3D" id="3.40.720.10">
    <property type="entry name" value="Alkaline Phosphatase, subunit A"/>
    <property type="match status" value="1"/>
</dbReference>
<dbReference type="PANTHER" id="PTHR42693">
    <property type="entry name" value="ARYLSULFATASE FAMILY MEMBER"/>
    <property type="match status" value="1"/>
</dbReference>
<evidence type="ECO:0000256" key="5">
    <source>
        <dbReference type="SAM" id="SignalP"/>
    </source>
</evidence>
<evidence type="ECO:0000256" key="3">
    <source>
        <dbReference type="ARBA" id="ARBA00022801"/>
    </source>
</evidence>
<dbReference type="Proteomes" id="UP001290861">
    <property type="component" value="Unassembled WGS sequence"/>
</dbReference>
<keyword evidence="8" id="KW-1185">Reference proteome</keyword>
<dbReference type="EMBL" id="JARVCO010000002">
    <property type="protein sequence ID" value="MDZ8117025.1"/>
    <property type="molecule type" value="Genomic_DNA"/>
</dbReference>
<dbReference type="EC" id="3.1.6.-" evidence="7"/>
<keyword evidence="5" id="KW-0732">Signal</keyword>
<evidence type="ECO:0000313" key="8">
    <source>
        <dbReference type="Proteomes" id="UP001290861"/>
    </source>
</evidence>
<proteinExistence type="inferred from homology"/>
<organism evidence="7 8">
    <name type="scientific">Pontiella agarivorans</name>
    <dbReference type="NCBI Taxonomy" id="3038953"/>
    <lineage>
        <taxon>Bacteria</taxon>
        <taxon>Pseudomonadati</taxon>
        <taxon>Kiritimatiellota</taxon>
        <taxon>Kiritimatiellia</taxon>
        <taxon>Kiritimatiellales</taxon>
        <taxon>Pontiellaceae</taxon>
        <taxon>Pontiella</taxon>
    </lineage>
</organism>
<evidence type="ECO:0000259" key="6">
    <source>
        <dbReference type="Pfam" id="PF00884"/>
    </source>
</evidence>
<feature type="chain" id="PRO_5046984157" evidence="5">
    <location>
        <begin position="23"/>
        <end position="505"/>
    </location>
</feature>
<comment type="caution">
    <text evidence="7">The sequence shown here is derived from an EMBL/GenBank/DDBJ whole genome shotgun (WGS) entry which is preliminary data.</text>
</comment>
<feature type="signal peptide" evidence="5">
    <location>
        <begin position="1"/>
        <end position="22"/>
    </location>
</feature>
<feature type="domain" description="Sulfatase N-terminal" evidence="6">
    <location>
        <begin position="26"/>
        <end position="401"/>
    </location>
</feature>
<dbReference type="InterPro" id="IPR000917">
    <property type="entry name" value="Sulfatase_N"/>
</dbReference>
<dbReference type="SUPFAM" id="SSF53649">
    <property type="entry name" value="Alkaline phosphatase-like"/>
    <property type="match status" value="1"/>
</dbReference>
<name>A0ABU5MS45_9BACT</name>
<dbReference type="CDD" id="cd16025">
    <property type="entry name" value="PAS_like"/>
    <property type="match status" value="1"/>
</dbReference>
<dbReference type="PANTHER" id="PTHR42693:SF53">
    <property type="entry name" value="ENDO-4-O-SULFATASE"/>
    <property type="match status" value="1"/>
</dbReference>
<dbReference type="PROSITE" id="PS00149">
    <property type="entry name" value="SULFATASE_2"/>
    <property type="match status" value="1"/>
</dbReference>
<gene>
    <name evidence="7" type="ORF">P9H32_00170</name>
</gene>
<keyword evidence="3 7" id="KW-0378">Hydrolase</keyword>
<keyword evidence="2" id="KW-0479">Metal-binding</keyword>
<dbReference type="Gene3D" id="3.30.1120.10">
    <property type="match status" value="1"/>
</dbReference>
<keyword evidence="4" id="KW-0106">Calcium</keyword>
<dbReference type="InterPro" id="IPR050738">
    <property type="entry name" value="Sulfatase"/>
</dbReference>
<dbReference type="GO" id="GO:0016787">
    <property type="term" value="F:hydrolase activity"/>
    <property type="evidence" value="ECO:0007669"/>
    <property type="project" value="UniProtKB-KW"/>
</dbReference>
<evidence type="ECO:0000256" key="1">
    <source>
        <dbReference type="ARBA" id="ARBA00008779"/>
    </source>
</evidence>
<dbReference type="InterPro" id="IPR024607">
    <property type="entry name" value="Sulfatase_CS"/>
</dbReference>
<reference evidence="7 8" key="1">
    <citation type="journal article" date="2024" name="Appl. Environ. Microbiol.">
        <title>Pontiella agarivorans sp. nov., a novel marine anaerobic bacterium capable of degrading macroalgal polysaccharides and fixing nitrogen.</title>
        <authorList>
            <person name="Liu N."/>
            <person name="Kivenson V."/>
            <person name="Peng X."/>
            <person name="Cui Z."/>
            <person name="Lankiewicz T.S."/>
            <person name="Gosselin K.M."/>
            <person name="English C.J."/>
            <person name="Blair E.M."/>
            <person name="O'Malley M.A."/>
            <person name="Valentine D.L."/>
        </authorList>
    </citation>
    <scope>NUCLEOTIDE SEQUENCE [LARGE SCALE GENOMIC DNA]</scope>
    <source>
        <strain evidence="7 8">NLcol2</strain>
    </source>
</reference>
<comment type="similarity">
    <text evidence="1">Belongs to the sulfatase family.</text>
</comment>
<evidence type="ECO:0000313" key="7">
    <source>
        <dbReference type="EMBL" id="MDZ8117025.1"/>
    </source>
</evidence>
<dbReference type="RefSeq" id="WP_322606831.1">
    <property type="nucleotide sequence ID" value="NZ_JARVCO010000002.1"/>
</dbReference>